<evidence type="ECO:0000256" key="7">
    <source>
        <dbReference type="SAM" id="Phobius"/>
    </source>
</evidence>
<evidence type="ECO:0000256" key="6">
    <source>
        <dbReference type="ARBA" id="ARBA00023136"/>
    </source>
</evidence>
<accession>A0A2R6ACU9</accession>
<comment type="similarity">
    <text evidence="2">Belongs to the complex I subunit 3 family.</text>
</comment>
<keyword evidence="5 7" id="KW-1133">Transmembrane helix</keyword>
<organism evidence="8 9">
    <name type="scientific">Candidatus Marsarchaeota G1 archaeon OSP_D</name>
    <dbReference type="NCBI Taxonomy" id="1978155"/>
    <lineage>
        <taxon>Archaea</taxon>
        <taxon>Candidatus Marsarchaeota</taxon>
        <taxon>Candidatus Marsarchaeota group 1</taxon>
    </lineage>
</organism>
<comment type="subcellular location">
    <subcellularLocation>
        <location evidence="1">Membrane</location>
    </subcellularLocation>
</comment>
<feature type="transmembrane region" description="Helical" evidence="7">
    <location>
        <begin position="63"/>
        <end position="86"/>
    </location>
</feature>
<evidence type="ECO:0000256" key="5">
    <source>
        <dbReference type="ARBA" id="ARBA00022989"/>
    </source>
</evidence>
<evidence type="ECO:0000313" key="9">
    <source>
        <dbReference type="Proteomes" id="UP000240880"/>
    </source>
</evidence>
<evidence type="ECO:0000313" key="8">
    <source>
        <dbReference type="EMBL" id="PSN84186.1"/>
    </source>
</evidence>
<dbReference type="InterPro" id="IPR038430">
    <property type="entry name" value="NDAH_ubi_oxred_su3_sf"/>
</dbReference>
<keyword evidence="4 7" id="KW-0812">Transmembrane</keyword>
<proteinExistence type="inferred from homology"/>
<dbReference type="EMBL" id="NEXC01000006">
    <property type="protein sequence ID" value="PSN84186.1"/>
    <property type="molecule type" value="Genomic_DNA"/>
</dbReference>
<gene>
    <name evidence="8" type="ORF">B9Q01_01785</name>
</gene>
<keyword evidence="6 7" id="KW-0472">Membrane</keyword>
<keyword evidence="3" id="KW-0813">Transport</keyword>
<evidence type="ECO:0008006" key="10">
    <source>
        <dbReference type="Google" id="ProtNLM"/>
    </source>
</evidence>
<dbReference type="GO" id="GO:0030964">
    <property type="term" value="C:NADH dehydrogenase complex"/>
    <property type="evidence" value="ECO:0007669"/>
    <property type="project" value="TreeGrafter"/>
</dbReference>
<dbReference type="Gene3D" id="1.20.58.1610">
    <property type="entry name" value="NADH:ubiquinone/plastoquinone oxidoreductase, chain 3"/>
    <property type="match status" value="1"/>
</dbReference>
<dbReference type="PANTHER" id="PTHR11058">
    <property type="entry name" value="NADH-UBIQUINONE OXIDOREDUCTASE CHAIN 3"/>
    <property type="match status" value="1"/>
</dbReference>
<dbReference type="Pfam" id="PF00507">
    <property type="entry name" value="Oxidored_q4"/>
    <property type="match status" value="1"/>
</dbReference>
<reference evidence="8 9" key="1">
    <citation type="submission" date="2017-04" db="EMBL/GenBank/DDBJ databases">
        <title>Novel microbial lineages endemic to geothermal iron-oxide mats fill important gaps in the evolutionary history of Archaea.</title>
        <authorList>
            <person name="Jay Z.J."/>
            <person name="Beam J.P."/>
            <person name="Dlakic M."/>
            <person name="Rusch D.B."/>
            <person name="Kozubal M.A."/>
            <person name="Inskeep W.P."/>
        </authorList>
    </citation>
    <scope>NUCLEOTIDE SEQUENCE [LARGE SCALE GENOMIC DNA]</scope>
    <source>
        <strain evidence="8">OSP_D</strain>
    </source>
</reference>
<name>A0A2R6ACU9_9ARCH</name>
<comment type="caution">
    <text evidence="8">The sequence shown here is derived from an EMBL/GenBank/DDBJ whole genome shotgun (WGS) entry which is preliminary data.</text>
</comment>
<dbReference type="GO" id="GO:0008137">
    <property type="term" value="F:NADH dehydrogenase (ubiquinone) activity"/>
    <property type="evidence" value="ECO:0007669"/>
    <property type="project" value="InterPro"/>
</dbReference>
<feature type="transmembrane region" description="Helical" evidence="7">
    <location>
        <begin position="92"/>
        <end position="111"/>
    </location>
</feature>
<evidence type="ECO:0000256" key="3">
    <source>
        <dbReference type="ARBA" id="ARBA00022448"/>
    </source>
</evidence>
<sequence>MLFDTIEGFALLVFFALAAVVGLIAEIIPNFFTKKRETPEKLMPFESGEDPVGTARIRFRVHYYVFAVAFVVFDIIAAFAIPWAISWNMVDWIPVIALFLGMLVVVGYYALKGELEWV</sequence>
<dbReference type="AlphaFoldDB" id="A0A2R6ACU9"/>
<feature type="transmembrane region" description="Helical" evidence="7">
    <location>
        <begin position="6"/>
        <end position="28"/>
    </location>
</feature>
<dbReference type="InterPro" id="IPR000440">
    <property type="entry name" value="NADH_UbQ/plastoQ_OxRdtase_su3"/>
</dbReference>
<evidence type="ECO:0000256" key="2">
    <source>
        <dbReference type="ARBA" id="ARBA00008472"/>
    </source>
</evidence>
<evidence type="ECO:0000256" key="1">
    <source>
        <dbReference type="ARBA" id="ARBA00004370"/>
    </source>
</evidence>
<dbReference type="PANTHER" id="PTHR11058:SF9">
    <property type="entry name" value="NADH-UBIQUINONE OXIDOREDUCTASE CHAIN 3"/>
    <property type="match status" value="1"/>
</dbReference>
<evidence type="ECO:0000256" key="4">
    <source>
        <dbReference type="ARBA" id="ARBA00022692"/>
    </source>
</evidence>
<protein>
    <recommendedName>
        <fullName evidence="10">NADH-quinone oxidoreductase subunit A</fullName>
    </recommendedName>
</protein>
<dbReference type="Proteomes" id="UP000240880">
    <property type="component" value="Unassembled WGS sequence"/>
</dbReference>